<sequence length="140" mass="15321">MSLVVADFDHLVLNVTDVEASARWYEDVLGMRREEFQGGDGPRLALKFGRRKINLRPADASQKDWFTASEARPGSADLCFLTSTSPAEVMTHLRTLGVSIEAGPTKKQGALGTLDSIYCRDPDGSLIEIASYAGHPVVRR</sequence>
<organism evidence="2 3">
    <name type="scientific">Arboricoccus pini</name>
    <dbReference type="NCBI Taxonomy" id="1963835"/>
    <lineage>
        <taxon>Bacteria</taxon>
        <taxon>Pseudomonadati</taxon>
        <taxon>Pseudomonadota</taxon>
        <taxon>Alphaproteobacteria</taxon>
        <taxon>Geminicoccales</taxon>
        <taxon>Geminicoccaceae</taxon>
        <taxon>Arboricoccus</taxon>
    </lineage>
</organism>
<keyword evidence="2" id="KW-0223">Dioxygenase</keyword>
<dbReference type="Proteomes" id="UP000197065">
    <property type="component" value="Unassembled WGS sequence"/>
</dbReference>
<proteinExistence type="predicted"/>
<dbReference type="GO" id="GO:0051213">
    <property type="term" value="F:dioxygenase activity"/>
    <property type="evidence" value="ECO:0007669"/>
    <property type="project" value="UniProtKB-KW"/>
</dbReference>
<evidence type="ECO:0000313" key="3">
    <source>
        <dbReference type="Proteomes" id="UP000197065"/>
    </source>
</evidence>
<keyword evidence="3" id="KW-1185">Reference proteome</keyword>
<keyword evidence="2" id="KW-0560">Oxidoreductase</keyword>
<dbReference type="EMBL" id="FYEH01000006">
    <property type="protein sequence ID" value="SNB68040.1"/>
    <property type="molecule type" value="Genomic_DNA"/>
</dbReference>
<dbReference type="InterPro" id="IPR050383">
    <property type="entry name" value="GlyoxalaseI/FosfomycinResist"/>
</dbReference>
<protein>
    <submittedName>
        <fullName evidence="2">Catechol 2,3-dioxygenase</fullName>
    </submittedName>
</protein>
<evidence type="ECO:0000259" key="1">
    <source>
        <dbReference type="PROSITE" id="PS51819"/>
    </source>
</evidence>
<dbReference type="PANTHER" id="PTHR21366">
    <property type="entry name" value="GLYOXALASE FAMILY PROTEIN"/>
    <property type="match status" value="1"/>
</dbReference>
<feature type="domain" description="VOC" evidence="1">
    <location>
        <begin position="7"/>
        <end position="132"/>
    </location>
</feature>
<dbReference type="OrthoDB" id="9812656at2"/>
<dbReference type="PROSITE" id="PS51819">
    <property type="entry name" value="VOC"/>
    <property type="match status" value="1"/>
</dbReference>
<reference evidence="2 3" key="1">
    <citation type="submission" date="2017-06" db="EMBL/GenBank/DDBJ databases">
        <authorList>
            <person name="Kim H.J."/>
            <person name="Triplett B.A."/>
        </authorList>
    </citation>
    <scope>NUCLEOTIDE SEQUENCE [LARGE SCALE GENOMIC DNA]</scope>
    <source>
        <strain evidence="2 3">B29T1</strain>
    </source>
</reference>
<name>A0A212R7T5_9PROT</name>
<dbReference type="AlphaFoldDB" id="A0A212R7T5"/>
<evidence type="ECO:0000313" key="2">
    <source>
        <dbReference type="EMBL" id="SNB68040.1"/>
    </source>
</evidence>
<dbReference type="InterPro" id="IPR037523">
    <property type="entry name" value="VOC_core"/>
</dbReference>
<dbReference type="Gene3D" id="3.10.180.10">
    <property type="entry name" value="2,3-Dihydroxybiphenyl 1,2-Dioxygenase, domain 1"/>
    <property type="match status" value="1"/>
</dbReference>
<dbReference type="InterPro" id="IPR004360">
    <property type="entry name" value="Glyas_Fos-R_dOase_dom"/>
</dbReference>
<dbReference type="PANTHER" id="PTHR21366:SF14">
    <property type="entry name" value="GLYOXALASE DOMAIN-CONTAINING PROTEIN 5"/>
    <property type="match status" value="1"/>
</dbReference>
<dbReference type="SUPFAM" id="SSF54593">
    <property type="entry name" value="Glyoxalase/Bleomycin resistance protein/Dihydroxybiphenyl dioxygenase"/>
    <property type="match status" value="1"/>
</dbReference>
<dbReference type="InterPro" id="IPR029068">
    <property type="entry name" value="Glyas_Bleomycin-R_OHBP_Dase"/>
</dbReference>
<gene>
    <name evidence="2" type="ORF">SAMN07250955_106118</name>
</gene>
<dbReference type="Pfam" id="PF00903">
    <property type="entry name" value="Glyoxalase"/>
    <property type="match status" value="1"/>
</dbReference>
<accession>A0A212R7T5</accession>